<evidence type="ECO:0000256" key="4">
    <source>
        <dbReference type="ARBA" id="ARBA00023224"/>
    </source>
</evidence>
<feature type="transmembrane region" description="Helical" evidence="6">
    <location>
        <begin position="6"/>
        <end position="24"/>
    </location>
</feature>
<evidence type="ECO:0000313" key="7">
    <source>
        <dbReference type="EMBL" id="GFO30147.1"/>
    </source>
</evidence>
<keyword evidence="8" id="KW-1185">Reference proteome</keyword>
<keyword evidence="6" id="KW-0812">Transmembrane</keyword>
<dbReference type="PANTHER" id="PTHR10519">
    <property type="entry name" value="GABA-B RECEPTOR"/>
    <property type="match status" value="1"/>
</dbReference>
<dbReference type="GO" id="GO:0004965">
    <property type="term" value="F:G protein-coupled GABA receptor activity"/>
    <property type="evidence" value="ECO:0007669"/>
    <property type="project" value="InterPro"/>
</dbReference>
<protein>
    <submittedName>
        <fullName evidence="7">Gamma-aminobutyric acid type b receptor subunit 2</fullName>
    </submittedName>
</protein>
<evidence type="ECO:0000256" key="1">
    <source>
        <dbReference type="ARBA" id="ARBA00023040"/>
    </source>
</evidence>
<dbReference type="InterPro" id="IPR002455">
    <property type="entry name" value="GPCR3_GABA-B"/>
</dbReference>
<keyword evidence="4" id="KW-0807">Transducer</keyword>
<evidence type="ECO:0000256" key="6">
    <source>
        <dbReference type="SAM" id="Phobius"/>
    </source>
</evidence>
<evidence type="ECO:0000313" key="8">
    <source>
        <dbReference type="Proteomes" id="UP000735302"/>
    </source>
</evidence>
<keyword evidence="3" id="KW-0325">Glycoprotein</keyword>
<dbReference type="GO" id="GO:0007214">
    <property type="term" value="P:gamma-aminobutyric acid signaling pathway"/>
    <property type="evidence" value="ECO:0007669"/>
    <property type="project" value="TreeGrafter"/>
</dbReference>
<keyword evidence="1" id="KW-0297">G-protein coupled receptor</keyword>
<keyword evidence="6" id="KW-1133">Transmembrane helix</keyword>
<feature type="transmembrane region" description="Helical" evidence="6">
    <location>
        <begin position="36"/>
        <end position="56"/>
    </location>
</feature>
<comment type="caution">
    <text evidence="7">The sequence shown here is derived from an EMBL/GenBank/DDBJ whole genome shotgun (WGS) entry which is preliminary data.</text>
</comment>
<accession>A0AAV4CF04</accession>
<dbReference type="AlphaFoldDB" id="A0AAV4CF04"/>
<dbReference type="EMBL" id="BLXT01006230">
    <property type="protein sequence ID" value="GFO30147.1"/>
    <property type="molecule type" value="Genomic_DNA"/>
</dbReference>
<keyword evidence="6" id="KW-0472">Membrane</keyword>
<proteinExistence type="predicted"/>
<evidence type="ECO:0000256" key="3">
    <source>
        <dbReference type="ARBA" id="ARBA00023180"/>
    </source>
</evidence>
<reference evidence="7 8" key="1">
    <citation type="journal article" date="2021" name="Elife">
        <title>Chloroplast acquisition without the gene transfer in kleptoplastic sea slugs, Plakobranchus ocellatus.</title>
        <authorList>
            <person name="Maeda T."/>
            <person name="Takahashi S."/>
            <person name="Yoshida T."/>
            <person name="Shimamura S."/>
            <person name="Takaki Y."/>
            <person name="Nagai Y."/>
            <person name="Toyoda A."/>
            <person name="Suzuki Y."/>
            <person name="Arimoto A."/>
            <person name="Ishii H."/>
            <person name="Satoh N."/>
            <person name="Nishiyama T."/>
            <person name="Hasebe M."/>
            <person name="Maruyama T."/>
            <person name="Minagawa J."/>
            <person name="Obokata J."/>
            <person name="Shigenobu S."/>
        </authorList>
    </citation>
    <scope>NUCLEOTIDE SEQUENCE [LARGE SCALE GENOMIC DNA]</scope>
</reference>
<dbReference type="Proteomes" id="UP000735302">
    <property type="component" value="Unassembled WGS sequence"/>
</dbReference>
<name>A0AAV4CF04_9GAST</name>
<evidence type="ECO:0000256" key="2">
    <source>
        <dbReference type="ARBA" id="ARBA00023170"/>
    </source>
</evidence>
<feature type="region of interest" description="Disordered" evidence="5">
    <location>
        <begin position="116"/>
        <end position="136"/>
    </location>
</feature>
<sequence>HIGLCVYNVAVVCIIGVPLGFIISDENFEGRYVIKSLFVILCTTVILCIVFLPKIYSVYRDPSGDVEIRFQTAATRGPSLHASKITPLQQMTENITIQRRLENLLKEKDQRIKELEGAVAGGETEKSTVYPSSSAV</sequence>
<dbReference type="GO" id="GO:0038039">
    <property type="term" value="C:G protein-coupled receptor heterodimeric complex"/>
    <property type="evidence" value="ECO:0007669"/>
    <property type="project" value="TreeGrafter"/>
</dbReference>
<feature type="non-terminal residue" evidence="7">
    <location>
        <position position="1"/>
    </location>
</feature>
<feature type="compositionally biased region" description="Polar residues" evidence="5">
    <location>
        <begin position="127"/>
        <end position="136"/>
    </location>
</feature>
<keyword evidence="2 7" id="KW-0675">Receptor</keyword>
<evidence type="ECO:0000256" key="5">
    <source>
        <dbReference type="SAM" id="MobiDB-lite"/>
    </source>
</evidence>
<organism evidence="7 8">
    <name type="scientific">Plakobranchus ocellatus</name>
    <dbReference type="NCBI Taxonomy" id="259542"/>
    <lineage>
        <taxon>Eukaryota</taxon>
        <taxon>Metazoa</taxon>
        <taxon>Spiralia</taxon>
        <taxon>Lophotrochozoa</taxon>
        <taxon>Mollusca</taxon>
        <taxon>Gastropoda</taxon>
        <taxon>Heterobranchia</taxon>
        <taxon>Euthyneura</taxon>
        <taxon>Panpulmonata</taxon>
        <taxon>Sacoglossa</taxon>
        <taxon>Placobranchoidea</taxon>
        <taxon>Plakobranchidae</taxon>
        <taxon>Plakobranchus</taxon>
    </lineage>
</organism>
<gene>
    <name evidence="7" type="ORF">PoB_005665200</name>
</gene>
<dbReference type="PANTHER" id="PTHR10519:SF20">
    <property type="entry name" value="G-PROTEIN COUPLED RECEPTOR 156-RELATED"/>
    <property type="match status" value="1"/>
</dbReference>